<reference evidence="9" key="1">
    <citation type="submission" date="2019-11" db="EMBL/GenBank/DDBJ databases">
        <title>The nuclear and mitochondrial genomes of Frieseomelitta varia - a highly eusocial stingless bee (Meliponini) with a permanently sterile worker caste.</title>
        <authorList>
            <person name="Freitas F.C.P."/>
            <person name="Lourenco A.P."/>
            <person name="Nunes F.M.F."/>
            <person name="Paschoal A.R."/>
            <person name="Abreu F.C.P."/>
            <person name="Barbin F.O."/>
            <person name="Bataglia L."/>
            <person name="Cardoso-Junior C.A.M."/>
            <person name="Cervoni M.S."/>
            <person name="Silva S.R."/>
            <person name="Dalarmi F."/>
            <person name="Del Lama M.A."/>
            <person name="Depintor T.S."/>
            <person name="Ferreira K.M."/>
            <person name="Goria P.S."/>
            <person name="Jaskot M.C."/>
            <person name="Lago D.C."/>
            <person name="Luna-Lucena D."/>
            <person name="Moda L.M."/>
            <person name="Nascimento L."/>
            <person name="Pedrino M."/>
            <person name="Rabico F.O."/>
            <person name="Sanches F.C."/>
            <person name="Santos D.E."/>
            <person name="Santos C.G."/>
            <person name="Vieira J."/>
            <person name="Lopes T.F."/>
            <person name="Barchuk A.R."/>
            <person name="Hartfelder K."/>
            <person name="Simoes Z.L.P."/>
            <person name="Bitondi M.M.G."/>
            <person name="Pinheiro D.G."/>
        </authorList>
    </citation>
    <scope>NUCLEOTIDE SEQUENCE</scope>
    <source>
        <strain evidence="9">USP_RPSP 00005682</strain>
        <tissue evidence="9">Whole individual</tissue>
    </source>
</reference>
<evidence type="ECO:0000256" key="4">
    <source>
        <dbReference type="ARBA" id="ARBA00022989"/>
    </source>
</evidence>
<dbReference type="Gene3D" id="3.90.550.10">
    <property type="entry name" value="Spore Coat Polysaccharide Biosynthesis Protein SpsA, Chain A"/>
    <property type="match status" value="1"/>
</dbReference>
<dbReference type="GO" id="GO:0042285">
    <property type="term" value="F:xylosyltransferase activity"/>
    <property type="evidence" value="ECO:0007669"/>
    <property type="project" value="TreeGrafter"/>
</dbReference>
<organism evidence="9 10">
    <name type="scientific">Frieseomelitta varia</name>
    <dbReference type="NCBI Taxonomy" id="561572"/>
    <lineage>
        <taxon>Eukaryota</taxon>
        <taxon>Metazoa</taxon>
        <taxon>Ecdysozoa</taxon>
        <taxon>Arthropoda</taxon>
        <taxon>Hexapoda</taxon>
        <taxon>Insecta</taxon>
        <taxon>Pterygota</taxon>
        <taxon>Neoptera</taxon>
        <taxon>Endopterygota</taxon>
        <taxon>Hymenoptera</taxon>
        <taxon>Apocrita</taxon>
        <taxon>Aculeata</taxon>
        <taxon>Apoidea</taxon>
        <taxon>Anthophila</taxon>
        <taxon>Apidae</taxon>
        <taxon>Frieseomelitta</taxon>
    </lineage>
</organism>
<comment type="subcellular location">
    <subcellularLocation>
        <location evidence="1">Golgi apparatus membrane</location>
        <topology evidence="1">Single-pass type II membrane protein</topology>
    </subcellularLocation>
</comment>
<evidence type="ECO:0000256" key="7">
    <source>
        <dbReference type="ARBA" id="ARBA00023180"/>
    </source>
</evidence>
<dbReference type="EMBL" id="WNWW01000443">
    <property type="protein sequence ID" value="KAF3424799.1"/>
    <property type="molecule type" value="Genomic_DNA"/>
</dbReference>
<dbReference type="PANTHER" id="PTHR12270">
    <property type="entry name" value="GLYCOSYLTRANSFERASE-RELATED"/>
    <property type="match status" value="1"/>
</dbReference>
<dbReference type="PANTHER" id="PTHR12270:SF25">
    <property type="entry name" value="GLYCOSYLTRANSFERASE-LIKE PROTEIN LARGE"/>
    <property type="match status" value="1"/>
</dbReference>
<keyword evidence="7" id="KW-0325">Glycoprotein</keyword>
<proteinExistence type="predicted"/>
<keyword evidence="3" id="KW-0735">Signal-anchor</keyword>
<accession>A0A833VYC0</accession>
<dbReference type="GO" id="GO:0035269">
    <property type="term" value="P:protein O-linked glycosylation via mannose"/>
    <property type="evidence" value="ECO:0007669"/>
    <property type="project" value="TreeGrafter"/>
</dbReference>
<evidence type="ECO:0000313" key="10">
    <source>
        <dbReference type="Proteomes" id="UP000655588"/>
    </source>
</evidence>
<keyword evidence="2 8" id="KW-0812">Transmembrane</keyword>
<dbReference type="InterPro" id="IPR029044">
    <property type="entry name" value="Nucleotide-diphossugar_trans"/>
</dbReference>
<dbReference type="Pfam" id="PF13896">
    <property type="entry name" value="Glyco_transf_49"/>
    <property type="match status" value="1"/>
</dbReference>
<protein>
    <submittedName>
        <fullName evidence="9">Uncharacterized protein</fullName>
    </submittedName>
</protein>
<evidence type="ECO:0000256" key="8">
    <source>
        <dbReference type="SAM" id="Phobius"/>
    </source>
</evidence>
<evidence type="ECO:0000256" key="2">
    <source>
        <dbReference type="ARBA" id="ARBA00022692"/>
    </source>
</evidence>
<keyword evidence="5" id="KW-0333">Golgi apparatus</keyword>
<sequence>MLRDSATNFSSSWHSRNKVNHSLIILRIGKHVCHIRVARPWLGCLFGILIPTVVYLYLLLNVSSTDINSYKINGKLNSPVDVEKKSPHVGKLRTESNYEVQNLGCFLKNENENLTILILKSIDQRFILKVSWIPNKHYSGVYGLLKLILPDAMREDKVLVFDTDVTVLNDVSLLWQMFEEFTNDQALGLTENQSHWYIKALSYGQRPWPALGQGFNTGVMLMHLQQLRKREFTRLWEAVTKRVLAHIPETSLADQDIINAVIKDHPFMIHKIKCTWNIQLSDHTISDLCYRDTSQINYNESSPCREFTRGATMLYRTYPFLLEYEYNVYAPMDVALVTQCSVERIPLLEDLSKHWPGTISVALYLTDAEVQNFLEFVHGSVELRNRKNIAYHVVYKDGVRLIMIVYILCTYFGNKVYPVVTRC</sequence>
<evidence type="ECO:0000313" key="9">
    <source>
        <dbReference type="EMBL" id="KAF3424799.1"/>
    </source>
</evidence>
<dbReference type="GO" id="GO:0000139">
    <property type="term" value="C:Golgi membrane"/>
    <property type="evidence" value="ECO:0007669"/>
    <property type="project" value="UniProtKB-SubCell"/>
</dbReference>
<name>A0A833VYC0_9HYME</name>
<comment type="caution">
    <text evidence="9">The sequence shown here is derived from an EMBL/GenBank/DDBJ whole genome shotgun (WGS) entry which is preliminary data.</text>
</comment>
<evidence type="ECO:0000256" key="1">
    <source>
        <dbReference type="ARBA" id="ARBA00004323"/>
    </source>
</evidence>
<dbReference type="Proteomes" id="UP000655588">
    <property type="component" value="Unassembled WGS sequence"/>
</dbReference>
<keyword evidence="6 8" id="KW-0472">Membrane</keyword>
<feature type="transmembrane region" description="Helical" evidence="8">
    <location>
        <begin position="40"/>
        <end position="60"/>
    </location>
</feature>
<evidence type="ECO:0000256" key="5">
    <source>
        <dbReference type="ARBA" id="ARBA00023034"/>
    </source>
</evidence>
<dbReference type="InterPro" id="IPR002495">
    <property type="entry name" value="Glyco_trans_8"/>
</dbReference>
<dbReference type="SUPFAM" id="SSF53448">
    <property type="entry name" value="Nucleotide-diphospho-sugar transferases"/>
    <property type="match status" value="1"/>
</dbReference>
<gene>
    <name evidence="9" type="ORF">E2986_01911</name>
</gene>
<keyword evidence="10" id="KW-1185">Reference proteome</keyword>
<dbReference type="InterPro" id="IPR051292">
    <property type="entry name" value="Xyl/GlcA_transferase"/>
</dbReference>
<keyword evidence="4 8" id="KW-1133">Transmembrane helix</keyword>
<evidence type="ECO:0000256" key="3">
    <source>
        <dbReference type="ARBA" id="ARBA00022968"/>
    </source>
</evidence>
<dbReference type="AlphaFoldDB" id="A0A833VYC0"/>
<dbReference type="Pfam" id="PF01501">
    <property type="entry name" value="Glyco_transf_8"/>
    <property type="match status" value="1"/>
</dbReference>
<evidence type="ECO:0000256" key="6">
    <source>
        <dbReference type="ARBA" id="ARBA00023136"/>
    </source>
</evidence>
<dbReference type="GO" id="GO:0015020">
    <property type="term" value="F:glucuronosyltransferase activity"/>
    <property type="evidence" value="ECO:0007669"/>
    <property type="project" value="TreeGrafter"/>
</dbReference>